<dbReference type="STRING" id="157652.A0A371EFV1"/>
<evidence type="ECO:0000256" key="3">
    <source>
        <dbReference type="SAM" id="Phobius"/>
    </source>
</evidence>
<keyword evidence="3" id="KW-0812">Transmembrane</keyword>
<keyword evidence="1" id="KW-0677">Repeat</keyword>
<keyword evidence="5" id="KW-1185">Reference proteome</keyword>
<gene>
    <name evidence="4" type="primary">PIP5K5</name>
    <name evidence="4" type="ORF">CR513_56465</name>
</gene>
<protein>
    <submittedName>
        <fullName evidence="4">Phosphatidylinositol 4-phosphate 5-kinase 5</fullName>
    </submittedName>
</protein>
<feature type="transmembrane region" description="Helical" evidence="3">
    <location>
        <begin position="105"/>
        <end position="122"/>
    </location>
</feature>
<dbReference type="SUPFAM" id="SSF82185">
    <property type="entry name" value="Histone H3 K4-specific methyltransferase SET7/9 N-terminal domain"/>
    <property type="match status" value="2"/>
</dbReference>
<keyword evidence="3" id="KW-1133">Transmembrane helix</keyword>
<organism evidence="4 5">
    <name type="scientific">Mucuna pruriens</name>
    <name type="common">Velvet bean</name>
    <name type="synonym">Dolichos pruriens</name>
    <dbReference type="NCBI Taxonomy" id="157652"/>
    <lineage>
        <taxon>Eukaryota</taxon>
        <taxon>Viridiplantae</taxon>
        <taxon>Streptophyta</taxon>
        <taxon>Embryophyta</taxon>
        <taxon>Tracheophyta</taxon>
        <taxon>Spermatophyta</taxon>
        <taxon>Magnoliopsida</taxon>
        <taxon>eudicotyledons</taxon>
        <taxon>Gunneridae</taxon>
        <taxon>Pentapetalae</taxon>
        <taxon>rosids</taxon>
        <taxon>fabids</taxon>
        <taxon>Fabales</taxon>
        <taxon>Fabaceae</taxon>
        <taxon>Papilionoideae</taxon>
        <taxon>50 kb inversion clade</taxon>
        <taxon>NPAAA clade</taxon>
        <taxon>indigoferoid/millettioid clade</taxon>
        <taxon>Phaseoleae</taxon>
        <taxon>Mucuna</taxon>
    </lineage>
</organism>
<comment type="caution">
    <text evidence="4">The sequence shown here is derived from an EMBL/GenBank/DDBJ whole genome shotgun (WGS) entry which is preliminary data.</text>
</comment>
<dbReference type="InterPro" id="IPR003409">
    <property type="entry name" value="MORN"/>
</dbReference>
<dbReference type="PANTHER" id="PTHR23084">
    <property type="entry name" value="PHOSPHATIDYLINOSITOL-4-PHOSPHATE 5-KINASE RELATED"/>
    <property type="match status" value="1"/>
</dbReference>
<dbReference type="SMART" id="SM00698">
    <property type="entry name" value="MORN"/>
    <property type="match status" value="7"/>
</dbReference>
<dbReference type="AlphaFoldDB" id="A0A371EFV1"/>
<dbReference type="EMBL" id="QJKJ01014158">
    <property type="protein sequence ID" value="RDX64918.1"/>
    <property type="molecule type" value="Genomic_DNA"/>
</dbReference>
<proteinExistence type="predicted"/>
<feature type="compositionally biased region" description="Polar residues" evidence="2">
    <location>
        <begin position="14"/>
        <end position="48"/>
    </location>
</feature>
<evidence type="ECO:0000256" key="1">
    <source>
        <dbReference type="ARBA" id="ARBA00022737"/>
    </source>
</evidence>
<feature type="region of interest" description="Disordered" evidence="2">
    <location>
        <begin position="1"/>
        <end position="75"/>
    </location>
</feature>
<dbReference type="PANTHER" id="PTHR23084:SF267">
    <property type="entry name" value="MORN REPEAT PROTEIN"/>
    <property type="match status" value="1"/>
</dbReference>
<dbReference type="Proteomes" id="UP000257109">
    <property type="component" value="Unassembled WGS sequence"/>
</dbReference>
<sequence length="453" mass="50951">MHQQHEAELHIGKENSQLSSDATSTPLSFSPNQNQNQMQTHFSIQVSPHQPPPNSPTIPCHHERFSNNPSQTSPHKRVPIMTLPYPLFPTPFGSKFPTSKLLPRFRFLIFLPLPSLYFLISNPSPLDFLSVIAFSAALLISLNLALSFFTRLFPTKLSSSSSSSPSSPQPIVWSIGSKQKQVKHASWGCWVQVYSNGDVYEGEFQKGKCWGRGVYHYHVMNGRYEGDWVDGKYDGYGVETWARGSRYRGQYREGLRHGMGIYRFYSGDVYGGEWSNGQCHGFGVHTCNDGSRYVGEFKWGVKHGFGHYHFRNGDIYAGEYFADKMHGFGVYQFQNGHRYEGAWHEGRRQGLGMYTFRNGETQCGHWQNGILDDPKRHNSPSGSPCAVDHAKVFNAVQDAHSAAEKAYNMAKVDDDVNKVVAAANKAANASRVAAVKAVQNRMHNNNNNEDDDK</sequence>
<dbReference type="Pfam" id="PF02493">
    <property type="entry name" value="MORN"/>
    <property type="match status" value="7"/>
</dbReference>
<accession>A0A371EFV1</accession>
<dbReference type="FunFam" id="2.20.110.10:FF:000002">
    <property type="entry name" value="Phosphatidylinositol 4-phosphate 5-kinase 8"/>
    <property type="match status" value="2"/>
</dbReference>
<name>A0A371EFV1_MUCPR</name>
<dbReference type="Gene3D" id="2.20.110.10">
    <property type="entry name" value="Histone H3 K4-specific methyltransferase SET7/9 N-terminal domain"/>
    <property type="match status" value="4"/>
</dbReference>
<dbReference type="OrthoDB" id="437960at2759"/>
<dbReference type="GO" id="GO:0016020">
    <property type="term" value="C:membrane"/>
    <property type="evidence" value="ECO:0007669"/>
    <property type="project" value="UniProtKB-ARBA"/>
</dbReference>
<keyword evidence="3" id="KW-0472">Membrane</keyword>
<reference evidence="4" key="1">
    <citation type="submission" date="2018-05" db="EMBL/GenBank/DDBJ databases">
        <title>Draft genome of Mucuna pruriens seed.</title>
        <authorList>
            <person name="Nnadi N.E."/>
            <person name="Vos R."/>
            <person name="Hasami M.H."/>
            <person name="Devisetty U.K."/>
            <person name="Aguiy J.C."/>
        </authorList>
    </citation>
    <scope>NUCLEOTIDE SEQUENCE [LARGE SCALE GENOMIC DNA]</scope>
    <source>
        <strain evidence="4">JCA_2017</strain>
    </source>
</reference>
<feature type="compositionally biased region" description="Basic and acidic residues" evidence="2">
    <location>
        <begin position="1"/>
        <end position="13"/>
    </location>
</feature>
<evidence type="ECO:0000313" key="5">
    <source>
        <dbReference type="Proteomes" id="UP000257109"/>
    </source>
</evidence>
<feature type="transmembrane region" description="Helical" evidence="3">
    <location>
        <begin position="128"/>
        <end position="149"/>
    </location>
</feature>
<evidence type="ECO:0000256" key="2">
    <source>
        <dbReference type="SAM" id="MobiDB-lite"/>
    </source>
</evidence>
<dbReference type="GO" id="GO:0016301">
    <property type="term" value="F:kinase activity"/>
    <property type="evidence" value="ECO:0007669"/>
    <property type="project" value="UniProtKB-KW"/>
</dbReference>
<feature type="non-terminal residue" evidence="4">
    <location>
        <position position="1"/>
    </location>
</feature>
<evidence type="ECO:0000313" key="4">
    <source>
        <dbReference type="EMBL" id="RDX64918.1"/>
    </source>
</evidence>